<evidence type="ECO:0000256" key="1">
    <source>
        <dbReference type="SAM" id="MobiDB-lite"/>
    </source>
</evidence>
<gene>
    <name evidence="3" type="ORF">P0Y56_15245</name>
</gene>
<dbReference type="EMBL" id="CP119316">
    <property type="protein sequence ID" value="WEK46349.1"/>
    <property type="molecule type" value="Genomic_DNA"/>
</dbReference>
<name>A0AAJ5X5J8_9SPHN</name>
<feature type="chain" id="PRO_5042512432" evidence="2">
    <location>
        <begin position="26"/>
        <end position="111"/>
    </location>
</feature>
<proteinExistence type="predicted"/>
<evidence type="ECO:0000313" key="4">
    <source>
        <dbReference type="Proteomes" id="UP001218362"/>
    </source>
</evidence>
<reference evidence="3" key="1">
    <citation type="submission" date="2023-03" db="EMBL/GenBank/DDBJ databases">
        <title>Andean soil-derived lignocellulolytic bacterial consortium as a source of novel taxa and putative plastic-active enzymes.</title>
        <authorList>
            <person name="Diaz-Garcia L."/>
            <person name="Chuvochina M."/>
            <person name="Feuerriegel G."/>
            <person name="Bunk B."/>
            <person name="Sproer C."/>
            <person name="Streit W.R."/>
            <person name="Rodriguez L.M."/>
            <person name="Overmann J."/>
            <person name="Jimenez D.J."/>
        </authorList>
    </citation>
    <scope>NUCLEOTIDE SEQUENCE</scope>
    <source>
        <strain evidence="3">MAG 26</strain>
    </source>
</reference>
<organism evidence="3 4">
    <name type="scientific">Candidatus Andeanibacterium colombiense</name>
    <dbReference type="NCBI Taxonomy" id="3121345"/>
    <lineage>
        <taxon>Bacteria</taxon>
        <taxon>Pseudomonadati</taxon>
        <taxon>Pseudomonadota</taxon>
        <taxon>Alphaproteobacteria</taxon>
        <taxon>Sphingomonadales</taxon>
        <taxon>Sphingomonadaceae</taxon>
        <taxon>Candidatus Andeanibacterium</taxon>
    </lineage>
</organism>
<protein>
    <submittedName>
        <fullName evidence="3">Uncharacterized protein</fullName>
    </submittedName>
</protein>
<evidence type="ECO:0000256" key="2">
    <source>
        <dbReference type="SAM" id="SignalP"/>
    </source>
</evidence>
<feature type="signal peptide" evidence="2">
    <location>
        <begin position="1"/>
        <end position="25"/>
    </location>
</feature>
<keyword evidence="2" id="KW-0732">Signal</keyword>
<dbReference type="AlphaFoldDB" id="A0AAJ5X5J8"/>
<sequence length="111" mass="11299">MIQSLIRHAMLAMLMLGMGASVVHAAEPTVCIDGPVAAEHGHEAGDGDEVPGDAGKGYPHHHASCSGHHLADEVSEHSCLVAASAQLIMAGKRVEGLPSLGSGPALRPPIT</sequence>
<accession>A0AAJ5X5J8</accession>
<dbReference type="KEGG" id="acob:P0Y56_15245"/>
<dbReference type="Proteomes" id="UP001218362">
    <property type="component" value="Chromosome"/>
</dbReference>
<feature type="region of interest" description="Disordered" evidence="1">
    <location>
        <begin position="37"/>
        <end position="66"/>
    </location>
</feature>
<evidence type="ECO:0000313" key="3">
    <source>
        <dbReference type="EMBL" id="WEK46349.1"/>
    </source>
</evidence>